<dbReference type="SUPFAM" id="SSF103481">
    <property type="entry name" value="Multidrug resistance efflux transporter EmrE"/>
    <property type="match status" value="1"/>
</dbReference>
<feature type="transmembrane region" description="Helical" evidence="5">
    <location>
        <begin position="205"/>
        <end position="225"/>
    </location>
</feature>
<reference evidence="6" key="1">
    <citation type="submission" date="2016-04" db="EMBL/GenBank/DDBJ databases">
        <authorList>
            <person name="Evans L.H."/>
            <person name="Alamgir A."/>
            <person name="Owens N."/>
            <person name="Weber N.D."/>
            <person name="Virtaneva K."/>
            <person name="Barbian K."/>
            <person name="Babar A."/>
            <person name="Rosenke K."/>
        </authorList>
    </citation>
    <scope>NUCLEOTIDE SEQUENCE [LARGE SCALE GENOMIC DNA]</scope>
    <source>
        <strain evidence="6">CBS 101.48</strain>
    </source>
</reference>
<evidence type="ECO:0000256" key="4">
    <source>
        <dbReference type="ARBA" id="ARBA00023136"/>
    </source>
</evidence>
<comment type="subcellular location">
    <subcellularLocation>
        <location evidence="1">Membrane</location>
        <topology evidence="1">Multi-pass membrane protein</topology>
    </subcellularLocation>
</comment>
<dbReference type="GO" id="GO:0016020">
    <property type="term" value="C:membrane"/>
    <property type="evidence" value="ECO:0007669"/>
    <property type="project" value="UniProtKB-SubCell"/>
</dbReference>
<protein>
    <recommendedName>
        <fullName evidence="8">Magnesium transporter</fullName>
    </recommendedName>
</protein>
<feature type="transmembrane region" description="Helical" evidence="5">
    <location>
        <begin position="171"/>
        <end position="193"/>
    </location>
</feature>
<evidence type="ECO:0000256" key="5">
    <source>
        <dbReference type="SAM" id="Phobius"/>
    </source>
</evidence>
<dbReference type="PANTHER" id="PTHR12570">
    <property type="match status" value="1"/>
</dbReference>
<evidence type="ECO:0000313" key="7">
    <source>
        <dbReference type="Proteomes" id="UP000078561"/>
    </source>
</evidence>
<dbReference type="AlphaFoldDB" id="A0A163JCD5"/>
<dbReference type="OrthoDB" id="6428174at2759"/>
<evidence type="ECO:0000256" key="1">
    <source>
        <dbReference type="ARBA" id="ARBA00004141"/>
    </source>
</evidence>
<keyword evidence="4 5" id="KW-0472">Membrane</keyword>
<evidence type="ECO:0000256" key="2">
    <source>
        <dbReference type="ARBA" id="ARBA00022692"/>
    </source>
</evidence>
<dbReference type="InterPro" id="IPR008521">
    <property type="entry name" value="Mg_trans_NIPA"/>
</dbReference>
<organism evidence="6">
    <name type="scientific">Absidia glauca</name>
    <name type="common">Pin mould</name>
    <dbReference type="NCBI Taxonomy" id="4829"/>
    <lineage>
        <taxon>Eukaryota</taxon>
        <taxon>Fungi</taxon>
        <taxon>Fungi incertae sedis</taxon>
        <taxon>Mucoromycota</taxon>
        <taxon>Mucoromycotina</taxon>
        <taxon>Mucoromycetes</taxon>
        <taxon>Mucorales</taxon>
        <taxon>Cunninghamellaceae</taxon>
        <taxon>Absidia</taxon>
    </lineage>
</organism>
<keyword evidence="3 5" id="KW-1133">Transmembrane helix</keyword>
<dbReference type="OMA" id="YGKSNIM"/>
<feature type="transmembrane region" description="Helical" evidence="5">
    <location>
        <begin position="75"/>
        <end position="96"/>
    </location>
</feature>
<dbReference type="EMBL" id="LT553219">
    <property type="protein sequence ID" value="SAM00550.1"/>
    <property type="molecule type" value="Genomic_DNA"/>
</dbReference>
<dbReference type="InterPro" id="IPR037185">
    <property type="entry name" value="EmrE-like"/>
</dbReference>
<dbReference type="GO" id="GO:0015095">
    <property type="term" value="F:magnesium ion transmembrane transporter activity"/>
    <property type="evidence" value="ECO:0007669"/>
    <property type="project" value="InterPro"/>
</dbReference>
<feature type="transmembrane region" description="Helical" evidence="5">
    <location>
        <begin position="143"/>
        <end position="159"/>
    </location>
</feature>
<dbReference type="InParanoid" id="A0A163JCD5"/>
<proteinExistence type="predicted"/>
<feature type="transmembrane region" description="Helical" evidence="5">
    <location>
        <begin position="50"/>
        <end position="69"/>
    </location>
</feature>
<sequence>MDDKLIGLLLAICSSLLIGVSFVITKLGLQRCSSENGCGSDSHRYLRNPIWWVGLTVMVAGELLNFIGYTFAPAILITPLGALSVIIGAVLASIFLKEQLGPSGIIGCLLSLIGAVIIVLHSPEDPTVESVDRLVSYMLQPGFIAYFVLVILVTAGLIYKAVPRWGKTRPIVYVTICSLVGSMTIMSIKAFGIAVKLTISGNNQFTQASTYVFGFMCVVFILIQMHYFNKALDNFSTNVGWHTADAVNTVTMVCGFLIIFAGVYLLNSVAKQQKQHHQQQTISAVSGTEQVGRSTAAIGNGLISSASSRSLVGISTTAPVVTLTHMAHQQQRNGVIDEEKWIKDLDMESLKVPPRHRVQALEKVTHQCTRQRACSLP</sequence>
<keyword evidence="2 5" id="KW-0812">Transmembrane</keyword>
<evidence type="ECO:0000256" key="3">
    <source>
        <dbReference type="ARBA" id="ARBA00022989"/>
    </source>
</evidence>
<keyword evidence="7" id="KW-1185">Reference proteome</keyword>
<evidence type="ECO:0008006" key="8">
    <source>
        <dbReference type="Google" id="ProtNLM"/>
    </source>
</evidence>
<evidence type="ECO:0000313" key="6">
    <source>
        <dbReference type="EMBL" id="SAM00550.1"/>
    </source>
</evidence>
<dbReference type="Proteomes" id="UP000078561">
    <property type="component" value="Unassembled WGS sequence"/>
</dbReference>
<accession>A0A163JCD5</accession>
<gene>
    <name evidence="6" type="primary">ABSGL_06238.1 scaffold 7705</name>
</gene>
<dbReference type="Pfam" id="PF05653">
    <property type="entry name" value="Mg_trans_NIPA"/>
    <property type="match status" value="1"/>
</dbReference>
<feature type="transmembrane region" description="Helical" evidence="5">
    <location>
        <begin position="246"/>
        <end position="266"/>
    </location>
</feature>
<dbReference type="PANTHER" id="PTHR12570:SF85">
    <property type="entry name" value="DUF803 DOMAIN MEMBRANE PROTEIN (AFU_ORTHOLOGUE AFUA_1G15880)"/>
    <property type="match status" value="1"/>
</dbReference>
<feature type="transmembrane region" description="Helical" evidence="5">
    <location>
        <begin position="6"/>
        <end position="29"/>
    </location>
</feature>
<feature type="transmembrane region" description="Helical" evidence="5">
    <location>
        <begin position="103"/>
        <end position="123"/>
    </location>
</feature>
<name>A0A163JCD5_ABSGL</name>